<evidence type="ECO:0000313" key="3">
    <source>
        <dbReference type="EMBL" id="MCM1983297.1"/>
    </source>
</evidence>
<gene>
    <name evidence="3" type="ORF">QQ91_0010765</name>
</gene>
<dbReference type="EMBL" id="JTHE03000061">
    <property type="protein sequence ID" value="MCM1983297.1"/>
    <property type="molecule type" value="Genomic_DNA"/>
</dbReference>
<feature type="compositionally biased region" description="Pro residues" evidence="1">
    <location>
        <begin position="35"/>
        <end position="45"/>
    </location>
</feature>
<dbReference type="AlphaFoldDB" id="A0ABD4T3H4"/>
<dbReference type="Pfam" id="PF12770">
    <property type="entry name" value="CHAT"/>
    <property type="match status" value="1"/>
</dbReference>
<evidence type="ECO:0000256" key="1">
    <source>
        <dbReference type="SAM" id="MobiDB-lite"/>
    </source>
</evidence>
<reference evidence="3 4" key="1">
    <citation type="journal article" date="2015" name="Genome Announc.">
        <title>Draft Genome Sequence of Filamentous Marine Cyanobacterium Lyngbya confervoides Strain BDU141951.</title>
        <authorList>
            <person name="Chandrababunaidu M.M."/>
            <person name="Sen D."/>
            <person name="Tripathy S."/>
        </authorList>
    </citation>
    <scope>NUCLEOTIDE SEQUENCE [LARGE SCALE GENOMIC DNA]</scope>
    <source>
        <strain evidence="3 4">BDU141951</strain>
    </source>
</reference>
<evidence type="ECO:0000313" key="4">
    <source>
        <dbReference type="Proteomes" id="UP000031561"/>
    </source>
</evidence>
<dbReference type="RefSeq" id="WP_166274954.1">
    <property type="nucleotide sequence ID" value="NZ_JTHE03000061.1"/>
</dbReference>
<dbReference type="PANTHER" id="PTHR10098">
    <property type="entry name" value="RAPSYN-RELATED"/>
    <property type="match status" value="1"/>
</dbReference>
<evidence type="ECO:0000259" key="2">
    <source>
        <dbReference type="Pfam" id="PF12770"/>
    </source>
</evidence>
<name>A0ABD4T3H4_9CYAN</name>
<proteinExistence type="predicted"/>
<accession>A0ABD4T3H4</accession>
<protein>
    <submittedName>
        <fullName evidence="3">CHAT domain-containing protein</fullName>
    </submittedName>
</protein>
<feature type="domain" description="CHAT" evidence="2">
    <location>
        <begin position="223"/>
        <end position="521"/>
    </location>
</feature>
<sequence length="523" mass="57389">MIQLAHRSLLVQGLAGLLSLGSLGMPIALAQETPPSLPEPPPSSPPTNQSDLTNLSDVTVISEPQNEGTDPIDLENSNDFWGRIEDSFTAAYVERFGPFYGVTATIDEASQELGELGQATGTNPGLVYVIKTARGLRLVLVTSNQEDQAIGQNLQPLALTATRTFPKIDPLANRPEEEEAQFSGSVFFKTVPQATPAKVDRAAKNFRRRVSDPLDLNSTRYLEPAQQLYDWIIQPLDPILKAKEIDTLIFVLDEGLRTIPVAALHDGTGFLVERYNLSLIPSFNLTDTRYQSIQGKQMLGMGITESVQGLSPLPSVAIEVPALTTQIWQGQSYLNRQATLDRLKQLTRQKEYDIIHLATHAEFNSGEFSRSFIQLWDQRVSFSDLRTLSAEANWGQNPTVELLVLSACQTALGSQDAELGFTGLALQTGVKSVLGSLWYVSDEGTLALMGEFYDHLESASIKSAALRQAQLAMLRGETVVQAGRLKLSNGLELALPSRSGSSAPLNYRHPYYWSPFTLVGNWN</sequence>
<organism evidence="3 4">
    <name type="scientific">Lyngbya confervoides BDU141951</name>
    <dbReference type="NCBI Taxonomy" id="1574623"/>
    <lineage>
        <taxon>Bacteria</taxon>
        <taxon>Bacillati</taxon>
        <taxon>Cyanobacteriota</taxon>
        <taxon>Cyanophyceae</taxon>
        <taxon>Oscillatoriophycideae</taxon>
        <taxon>Oscillatoriales</taxon>
        <taxon>Microcoleaceae</taxon>
        <taxon>Lyngbya</taxon>
    </lineage>
</organism>
<comment type="caution">
    <text evidence="3">The sequence shown here is derived from an EMBL/GenBank/DDBJ whole genome shotgun (WGS) entry which is preliminary data.</text>
</comment>
<feature type="region of interest" description="Disordered" evidence="1">
    <location>
        <begin position="30"/>
        <end position="53"/>
    </location>
</feature>
<dbReference type="Proteomes" id="UP000031561">
    <property type="component" value="Unassembled WGS sequence"/>
</dbReference>
<dbReference type="InterPro" id="IPR024983">
    <property type="entry name" value="CHAT_dom"/>
</dbReference>
<dbReference type="PANTHER" id="PTHR10098:SF112">
    <property type="entry name" value="SLR0380 PROTEIN"/>
    <property type="match status" value="1"/>
</dbReference>
<keyword evidence="4" id="KW-1185">Reference proteome</keyword>